<proteinExistence type="inferred from homology"/>
<feature type="transmembrane region" description="Helical" evidence="8">
    <location>
        <begin position="142"/>
        <end position="159"/>
    </location>
</feature>
<reference evidence="9" key="1">
    <citation type="submission" date="2014-08" db="EMBL/GenBank/DDBJ databases">
        <authorList>
            <person name="Murali S."/>
            <person name="Richards S."/>
            <person name="Bandaranaike D."/>
            <person name="Bellair M."/>
            <person name="Blankenburg K."/>
            <person name="Chao H."/>
            <person name="Dinh H."/>
            <person name="Doddapaneni H."/>
            <person name="Dugan-Rocha S."/>
            <person name="Elkadiri S."/>
            <person name="Gnanaolivu R."/>
            <person name="Hughes D."/>
            <person name="Lee S."/>
            <person name="Li M."/>
            <person name="Ming W."/>
            <person name="Munidasa M."/>
            <person name="Muniz J."/>
            <person name="Nguyen L."/>
            <person name="Osuji N."/>
            <person name="Pu L.-L."/>
            <person name="Puazo M."/>
            <person name="Skinner E."/>
            <person name="Qu C."/>
            <person name="Quiroz J."/>
            <person name="Raj R."/>
            <person name="Weissenberger G."/>
            <person name="Xin Y."/>
            <person name="Zou X."/>
            <person name="Han Y."/>
            <person name="Worley K."/>
            <person name="Muzny D."/>
            <person name="Gibbs R."/>
        </authorList>
    </citation>
    <scope>NUCLEOTIDE SEQUENCE</scope>
    <source>
        <strain evidence="9">HAZT.00-mixed</strain>
        <tissue evidence="9">Whole organism</tissue>
    </source>
</reference>
<gene>
    <name evidence="9" type="ORF">HAZT_HAZT007691</name>
</gene>
<name>A0A6A0H299_HYAAZ</name>
<keyword evidence="8" id="KW-0472">Membrane</keyword>
<evidence type="ECO:0000256" key="6">
    <source>
        <dbReference type="ARBA" id="ARBA00023242"/>
    </source>
</evidence>
<reference evidence="9" key="2">
    <citation type="journal article" date="2018" name="Environ. Sci. Technol.">
        <title>The Toxicogenome of Hyalella azteca: A Model for Sediment Ecotoxicology and Evolutionary Toxicology.</title>
        <authorList>
            <person name="Poynton H.C."/>
            <person name="Hasenbein S."/>
            <person name="Benoit J.B."/>
            <person name="Sepulveda M.S."/>
            <person name="Poelchau M.F."/>
            <person name="Hughes D.S.T."/>
            <person name="Murali S.C."/>
            <person name="Chen S."/>
            <person name="Glastad K.M."/>
            <person name="Goodisman M.A.D."/>
            <person name="Werren J.H."/>
            <person name="Vineis J.H."/>
            <person name="Bowen J.L."/>
            <person name="Friedrich M."/>
            <person name="Jones J."/>
            <person name="Robertson H.M."/>
            <person name="Feyereisen R."/>
            <person name="Mechler-Hickson A."/>
            <person name="Mathers N."/>
            <person name="Lee C.E."/>
            <person name="Colbourne J.K."/>
            <person name="Biales A."/>
            <person name="Johnston J.S."/>
            <person name="Wellborn G.A."/>
            <person name="Rosendale A.J."/>
            <person name="Cridge A.G."/>
            <person name="Munoz-Torres M.C."/>
            <person name="Bain P.A."/>
            <person name="Manny A.R."/>
            <person name="Major K.M."/>
            <person name="Lambert F.N."/>
            <person name="Vulpe C.D."/>
            <person name="Tuck P."/>
            <person name="Blalock B.J."/>
            <person name="Lin Y.Y."/>
            <person name="Smith M.E."/>
            <person name="Ochoa-Acuna H."/>
            <person name="Chen M.M."/>
            <person name="Childers C.P."/>
            <person name="Qu J."/>
            <person name="Dugan S."/>
            <person name="Lee S.L."/>
            <person name="Chao H."/>
            <person name="Dinh H."/>
            <person name="Han Y."/>
            <person name="Doddapaneni H."/>
            <person name="Worley K.C."/>
            <person name="Muzny D.M."/>
            <person name="Gibbs R.A."/>
            <person name="Richards S."/>
        </authorList>
    </citation>
    <scope>NUCLEOTIDE SEQUENCE</scope>
    <source>
        <strain evidence="9">HAZT.00-mixed</strain>
        <tissue evidence="9">Whole organism</tissue>
    </source>
</reference>
<evidence type="ECO:0000256" key="1">
    <source>
        <dbReference type="ARBA" id="ARBA00004123"/>
    </source>
</evidence>
<comment type="caution">
    <text evidence="9">The sequence shown here is derived from an EMBL/GenBank/DDBJ whole genome shotgun (WGS) entry which is preliminary data.</text>
</comment>
<evidence type="ECO:0000256" key="2">
    <source>
        <dbReference type="ARBA" id="ARBA00006164"/>
    </source>
</evidence>
<dbReference type="Pfam" id="PF03371">
    <property type="entry name" value="PRP38"/>
    <property type="match status" value="1"/>
</dbReference>
<keyword evidence="8" id="KW-1133">Transmembrane helix</keyword>
<dbReference type="PANTHER" id="PTHR23142">
    <property type="entry name" value="PRE-MRNA-SPLICING FACTOR 38A-RELATED"/>
    <property type="match status" value="1"/>
</dbReference>
<sequence length="164" mass="18547">MEEEENEEYNVGKKKSNVLPIWGNDKTMNLNTLLLTNIQSSQYFKVKLYALKTYHEVLDEIYYQVSHLEPWEKGSRKTSGQTGMCGGLSSVLAGASLPPPLVRGVGAGGIVSTAFCILYKLFTLRLTRKQVNGMLNHTDSPYIRGLGFMYLRCLFYAMLHTHIF</sequence>
<keyword evidence="5 7" id="KW-0508">mRNA splicing</keyword>
<comment type="function">
    <text evidence="7">Required for pre-mRNA splicing.</text>
</comment>
<dbReference type="GO" id="GO:0005681">
    <property type="term" value="C:spliceosomal complex"/>
    <property type="evidence" value="ECO:0007669"/>
    <property type="project" value="UniProtKB-KW"/>
</dbReference>
<dbReference type="EMBL" id="JQDR03009045">
    <property type="protein sequence ID" value="KAA0196264.1"/>
    <property type="molecule type" value="Genomic_DNA"/>
</dbReference>
<dbReference type="AlphaFoldDB" id="A0A6A0H299"/>
<keyword evidence="8" id="KW-0812">Transmembrane</keyword>
<dbReference type="InterPro" id="IPR005037">
    <property type="entry name" value="PRP38"/>
</dbReference>
<comment type="subcellular location">
    <subcellularLocation>
        <location evidence="1 7">Nucleus</location>
    </subcellularLocation>
</comment>
<comment type="similarity">
    <text evidence="2 7">Belongs to the PRP38 family.</text>
</comment>
<keyword evidence="4 7" id="KW-0747">Spliceosome</keyword>
<evidence type="ECO:0000313" key="9">
    <source>
        <dbReference type="EMBL" id="KAA0196264.1"/>
    </source>
</evidence>
<reference evidence="9" key="3">
    <citation type="submission" date="2019-06" db="EMBL/GenBank/DDBJ databases">
        <authorList>
            <person name="Poynton C."/>
            <person name="Hasenbein S."/>
            <person name="Benoit J.B."/>
            <person name="Sepulveda M.S."/>
            <person name="Poelchau M.F."/>
            <person name="Murali S.C."/>
            <person name="Chen S."/>
            <person name="Glastad K.M."/>
            <person name="Werren J.H."/>
            <person name="Vineis J.H."/>
            <person name="Bowen J.L."/>
            <person name="Friedrich M."/>
            <person name="Jones J."/>
            <person name="Robertson H.M."/>
            <person name="Feyereisen R."/>
            <person name="Mechler-Hickson A."/>
            <person name="Mathers N."/>
            <person name="Lee C.E."/>
            <person name="Colbourne J.K."/>
            <person name="Biales A."/>
            <person name="Johnston J.S."/>
            <person name="Wellborn G.A."/>
            <person name="Rosendale A.J."/>
            <person name="Cridge A.G."/>
            <person name="Munoz-Torres M.C."/>
            <person name="Bain P.A."/>
            <person name="Manny A.R."/>
            <person name="Major K.M."/>
            <person name="Lambert F.N."/>
            <person name="Vulpe C.D."/>
            <person name="Tuck P."/>
            <person name="Blalock B.J."/>
            <person name="Lin Y.-Y."/>
            <person name="Smith M.E."/>
            <person name="Ochoa-Acuna H."/>
            <person name="Chen M.-J.M."/>
            <person name="Childers C.P."/>
            <person name="Qu J."/>
            <person name="Dugan S."/>
            <person name="Lee S.L."/>
            <person name="Chao H."/>
            <person name="Dinh H."/>
            <person name="Han Y."/>
            <person name="Doddapaneni H."/>
            <person name="Worley K.C."/>
            <person name="Muzny D.M."/>
            <person name="Gibbs R.A."/>
            <person name="Richards S."/>
        </authorList>
    </citation>
    <scope>NUCLEOTIDE SEQUENCE</scope>
    <source>
        <strain evidence="9">HAZT.00-mixed</strain>
        <tissue evidence="9">Whole organism</tissue>
    </source>
</reference>
<keyword evidence="6 7" id="KW-0539">Nucleus</keyword>
<evidence type="ECO:0000256" key="3">
    <source>
        <dbReference type="ARBA" id="ARBA00022664"/>
    </source>
</evidence>
<evidence type="ECO:0000256" key="7">
    <source>
        <dbReference type="RuleBase" id="RU367025"/>
    </source>
</evidence>
<evidence type="ECO:0000256" key="8">
    <source>
        <dbReference type="SAM" id="Phobius"/>
    </source>
</evidence>
<evidence type="ECO:0000256" key="5">
    <source>
        <dbReference type="ARBA" id="ARBA00023187"/>
    </source>
</evidence>
<evidence type="ECO:0000256" key="4">
    <source>
        <dbReference type="ARBA" id="ARBA00022728"/>
    </source>
</evidence>
<dbReference type="GO" id="GO:0000398">
    <property type="term" value="P:mRNA splicing, via spliceosome"/>
    <property type="evidence" value="ECO:0007669"/>
    <property type="project" value="UniProtKB-UniRule"/>
</dbReference>
<feature type="transmembrane region" description="Helical" evidence="8">
    <location>
        <begin position="101"/>
        <end position="122"/>
    </location>
</feature>
<dbReference type="Proteomes" id="UP000711488">
    <property type="component" value="Unassembled WGS sequence"/>
</dbReference>
<keyword evidence="3 7" id="KW-0507">mRNA processing</keyword>
<protein>
    <recommendedName>
        <fullName evidence="7">Pre-mRNA-splicing factor 38</fullName>
    </recommendedName>
</protein>
<organism evidence="9">
    <name type="scientific">Hyalella azteca</name>
    <name type="common">Amphipod</name>
    <dbReference type="NCBI Taxonomy" id="294128"/>
    <lineage>
        <taxon>Eukaryota</taxon>
        <taxon>Metazoa</taxon>
        <taxon>Ecdysozoa</taxon>
        <taxon>Arthropoda</taxon>
        <taxon>Crustacea</taxon>
        <taxon>Multicrustacea</taxon>
        <taxon>Malacostraca</taxon>
        <taxon>Eumalacostraca</taxon>
        <taxon>Peracarida</taxon>
        <taxon>Amphipoda</taxon>
        <taxon>Senticaudata</taxon>
        <taxon>Talitrida</taxon>
        <taxon>Talitroidea</taxon>
        <taxon>Hyalellidae</taxon>
        <taxon>Hyalella</taxon>
    </lineage>
</organism>
<accession>A0A6A0H299</accession>